<evidence type="ECO:0000256" key="4">
    <source>
        <dbReference type="ARBA" id="ARBA00022801"/>
    </source>
</evidence>
<dbReference type="CDD" id="cd03427">
    <property type="entry name" value="NUDIX_MTH1_Nudt1"/>
    <property type="match status" value="1"/>
</dbReference>
<gene>
    <name evidence="7" type="ORF">A2Z53_01355</name>
</gene>
<dbReference type="InterPro" id="IPR015797">
    <property type="entry name" value="NUDIX_hydrolase-like_dom_sf"/>
</dbReference>
<dbReference type="AlphaFoldDB" id="A0A1F5VNG7"/>
<evidence type="ECO:0000256" key="3">
    <source>
        <dbReference type="ARBA" id="ARBA00022723"/>
    </source>
</evidence>
<keyword evidence="3" id="KW-0479">Metal-binding</keyword>
<sequence length="182" mass="20700">MRSQKILNKATLVFPIRQDERVLLGLKPTTSDETSEHKIGAGFWNGYGGGVPAGVSVRSQAVRETWQESGLFVCESDLEKVAIAIFHNQMPDGYSYFECKVHVFLVAKWRGEPKSTDEMICPVWFPIGQIGRTRDFMMPADRFWVPAALAGKKIHVYGFYGPYQRTLLRRVVVEEVQELEDD</sequence>
<dbReference type="EMBL" id="MFHH01000029">
    <property type="protein sequence ID" value="OGF64953.1"/>
    <property type="molecule type" value="Genomic_DNA"/>
</dbReference>
<dbReference type="InterPro" id="IPR000086">
    <property type="entry name" value="NUDIX_hydrolase_dom"/>
</dbReference>
<evidence type="ECO:0000256" key="2">
    <source>
        <dbReference type="ARBA" id="ARBA00005582"/>
    </source>
</evidence>
<keyword evidence="5" id="KW-0460">Magnesium</keyword>
<comment type="cofactor">
    <cofactor evidence="1">
        <name>Mg(2+)</name>
        <dbReference type="ChEBI" id="CHEBI:18420"/>
    </cofactor>
</comment>
<dbReference type="GO" id="GO:0005737">
    <property type="term" value="C:cytoplasm"/>
    <property type="evidence" value="ECO:0007669"/>
    <property type="project" value="TreeGrafter"/>
</dbReference>
<protein>
    <recommendedName>
        <fullName evidence="6">Nudix hydrolase domain-containing protein</fullName>
    </recommendedName>
</protein>
<proteinExistence type="inferred from homology"/>
<dbReference type="Proteomes" id="UP000177451">
    <property type="component" value="Unassembled WGS sequence"/>
</dbReference>
<organism evidence="7 8">
    <name type="scientific">Candidatus Giovannonibacteria bacterium RIFCSPHIGHO2_02_42_15</name>
    <dbReference type="NCBI Taxonomy" id="1798329"/>
    <lineage>
        <taxon>Bacteria</taxon>
        <taxon>Candidatus Giovannoniibacteriota</taxon>
    </lineage>
</organism>
<feature type="domain" description="Nudix hydrolase" evidence="6">
    <location>
        <begin position="10"/>
        <end position="133"/>
    </location>
</feature>
<name>A0A1F5VNG7_9BACT</name>
<evidence type="ECO:0000313" key="8">
    <source>
        <dbReference type="Proteomes" id="UP000177451"/>
    </source>
</evidence>
<keyword evidence="4" id="KW-0378">Hydrolase</keyword>
<reference evidence="7 8" key="1">
    <citation type="journal article" date="2016" name="Nat. Commun.">
        <title>Thousands of microbial genomes shed light on interconnected biogeochemical processes in an aquifer system.</title>
        <authorList>
            <person name="Anantharaman K."/>
            <person name="Brown C.T."/>
            <person name="Hug L.A."/>
            <person name="Sharon I."/>
            <person name="Castelle C.J."/>
            <person name="Probst A.J."/>
            <person name="Thomas B.C."/>
            <person name="Singh A."/>
            <person name="Wilkins M.J."/>
            <person name="Karaoz U."/>
            <person name="Brodie E.L."/>
            <person name="Williams K.H."/>
            <person name="Hubbard S.S."/>
            <person name="Banfield J.F."/>
        </authorList>
    </citation>
    <scope>NUCLEOTIDE SEQUENCE [LARGE SCALE GENOMIC DNA]</scope>
</reference>
<evidence type="ECO:0000259" key="6">
    <source>
        <dbReference type="Pfam" id="PF00293"/>
    </source>
</evidence>
<evidence type="ECO:0000256" key="5">
    <source>
        <dbReference type="ARBA" id="ARBA00022842"/>
    </source>
</evidence>
<comment type="similarity">
    <text evidence="2">Belongs to the Nudix hydrolase family.</text>
</comment>
<dbReference type="Pfam" id="PF00293">
    <property type="entry name" value="NUDIX"/>
    <property type="match status" value="1"/>
</dbReference>
<accession>A0A1F5VNG7</accession>
<dbReference type="GO" id="GO:0008413">
    <property type="term" value="F:8-oxo-7,8-dihydroguanosine triphosphate pyrophosphatase activity"/>
    <property type="evidence" value="ECO:0007669"/>
    <property type="project" value="TreeGrafter"/>
</dbReference>
<dbReference type="GO" id="GO:0046872">
    <property type="term" value="F:metal ion binding"/>
    <property type="evidence" value="ECO:0007669"/>
    <property type="project" value="UniProtKB-KW"/>
</dbReference>
<comment type="caution">
    <text evidence="7">The sequence shown here is derived from an EMBL/GenBank/DDBJ whole genome shotgun (WGS) entry which is preliminary data.</text>
</comment>
<dbReference type="PANTHER" id="PTHR43758">
    <property type="entry name" value="7,8-DIHYDRO-8-OXOGUANINE TRIPHOSPHATASE"/>
    <property type="match status" value="1"/>
</dbReference>
<dbReference type="Gene3D" id="3.90.79.10">
    <property type="entry name" value="Nucleoside Triphosphate Pyrophosphohydrolase"/>
    <property type="match status" value="1"/>
</dbReference>
<dbReference type="PANTHER" id="PTHR43758:SF2">
    <property type="entry name" value="OXIDIZED PURINE NUCLEOSIDE TRIPHOSPHATE HYDROLASE"/>
    <property type="match status" value="1"/>
</dbReference>
<dbReference type="GO" id="GO:0042262">
    <property type="term" value="P:DNA protection"/>
    <property type="evidence" value="ECO:0007669"/>
    <property type="project" value="TreeGrafter"/>
</dbReference>
<dbReference type="SUPFAM" id="SSF55811">
    <property type="entry name" value="Nudix"/>
    <property type="match status" value="1"/>
</dbReference>
<evidence type="ECO:0000313" key="7">
    <source>
        <dbReference type="EMBL" id="OGF64953.1"/>
    </source>
</evidence>
<evidence type="ECO:0000256" key="1">
    <source>
        <dbReference type="ARBA" id="ARBA00001946"/>
    </source>
</evidence>